<dbReference type="SUPFAM" id="SSF53098">
    <property type="entry name" value="Ribonuclease H-like"/>
    <property type="match status" value="1"/>
</dbReference>
<name>A0AAV7TCZ2_PLEWA</name>
<dbReference type="GO" id="GO:0003676">
    <property type="term" value="F:nucleic acid binding"/>
    <property type="evidence" value="ECO:0007669"/>
    <property type="project" value="InterPro"/>
</dbReference>
<dbReference type="Proteomes" id="UP001066276">
    <property type="component" value="Chromosome 4_1"/>
</dbReference>
<dbReference type="AlphaFoldDB" id="A0AAV7TCZ2"/>
<keyword evidence="2" id="KW-1185">Reference proteome</keyword>
<evidence type="ECO:0000313" key="2">
    <source>
        <dbReference type="Proteomes" id="UP001066276"/>
    </source>
</evidence>
<evidence type="ECO:0008006" key="3">
    <source>
        <dbReference type="Google" id="ProtNLM"/>
    </source>
</evidence>
<dbReference type="InterPro" id="IPR012337">
    <property type="entry name" value="RNaseH-like_sf"/>
</dbReference>
<dbReference type="Gene3D" id="3.30.420.10">
    <property type="entry name" value="Ribonuclease H-like superfamily/Ribonuclease H"/>
    <property type="match status" value="1"/>
</dbReference>
<accession>A0AAV7TCZ2</accession>
<dbReference type="InterPro" id="IPR036397">
    <property type="entry name" value="RNaseH_sf"/>
</dbReference>
<organism evidence="1 2">
    <name type="scientific">Pleurodeles waltl</name>
    <name type="common">Iberian ribbed newt</name>
    <dbReference type="NCBI Taxonomy" id="8319"/>
    <lineage>
        <taxon>Eukaryota</taxon>
        <taxon>Metazoa</taxon>
        <taxon>Chordata</taxon>
        <taxon>Craniata</taxon>
        <taxon>Vertebrata</taxon>
        <taxon>Euteleostomi</taxon>
        <taxon>Amphibia</taxon>
        <taxon>Batrachia</taxon>
        <taxon>Caudata</taxon>
        <taxon>Salamandroidea</taxon>
        <taxon>Salamandridae</taxon>
        <taxon>Pleurodelinae</taxon>
        <taxon>Pleurodeles</taxon>
    </lineage>
</organism>
<reference evidence="1" key="1">
    <citation type="journal article" date="2022" name="bioRxiv">
        <title>Sequencing and chromosome-scale assembly of the giantPleurodeles waltlgenome.</title>
        <authorList>
            <person name="Brown T."/>
            <person name="Elewa A."/>
            <person name="Iarovenko S."/>
            <person name="Subramanian E."/>
            <person name="Araus A.J."/>
            <person name="Petzold A."/>
            <person name="Susuki M."/>
            <person name="Suzuki K.-i.T."/>
            <person name="Hayashi T."/>
            <person name="Toyoda A."/>
            <person name="Oliveira C."/>
            <person name="Osipova E."/>
            <person name="Leigh N.D."/>
            <person name="Simon A."/>
            <person name="Yun M.H."/>
        </authorList>
    </citation>
    <scope>NUCLEOTIDE SEQUENCE</scope>
    <source>
        <strain evidence="1">20211129_DDA</strain>
        <tissue evidence="1">Liver</tissue>
    </source>
</reference>
<dbReference type="EMBL" id="JANPWB010000007">
    <property type="protein sequence ID" value="KAJ1174445.1"/>
    <property type="molecule type" value="Genomic_DNA"/>
</dbReference>
<comment type="caution">
    <text evidence="1">The sequence shown here is derived from an EMBL/GenBank/DDBJ whole genome shotgun (WGS) entry which is preliminary data.</text>
</comment>
<protein>
    <recommendedName>
        <fullName evidence="3">Integrase catalytic domain-containing protein</fullName>
    </recommendedName>
</protein>
<evidence type="ECO:0000313" key="1">
    <source>
        <dbReference type="EMBL" id="KAJ1174445.1"/>
    </source>
</evidence>
<sequence length="161" mass="17441">MASFGVQLQYSSPFHPEGNSVVECLNHDQKQSLIARVFAPGRGCLNHLYGAQRALNNLPRKSTGGCTSYECLFGTQMYVPDLDGPGVEAAETSFDINEHITVLQELQQFHDHNSSASAASTGSKDVPVTPTGWILRVGDLVREKVAVKKEFGPSDRAPVPV</sequence>
<gene>
    <name evidence="1" type="ORF">NDU88_006267</name>
</gene>
<proteinExistence type="predicted"/>